<dbReference type="Gene3D" id="3.30.160.660">
    <property type="match status" value="1"/>
</dbReference>
<gene>
    <name evidence="2" type="ORF">RJJ65_09570</name>
</gene>
<evidence type="ECO:0000259" key="1">
    <source>
        <dbReference type="PROSITE" id="PS51664"/>
    </source>
</evidence>
<proteinExistence type="predicted"/>
<accession>A0AAJ2LLT0</accession>
<reference evidence="2" key="1">
    <citation type="submission" date="2023-04" db="EMBL/GenBank/DDBJ databases">
        <title>Genomic characterization of faba bean (Vicia faba) microsymbionts in Mexican soils.</title>
        <authorList>
            <person name="Rivera Orduna F.N."/>
            <person name="Guevara-Luna J."/>
            <person name="Yan J."/>
            <person name="Arroyo-Herrera I."/>
            <person name="Li Y."/>
            <person name="Vasquez-Murrieta M.S."/>
            <person name="Wang E.T."/>
        </authorList>
    </citation>
    <scope>NUCLEOTIDE SEQUENCE</scope>
    <source>
        <strain evidence="2">CH26</strain>
    </source>
</reference>
<sequence>MSAFADLEQFQQKCEAVLRPQLRENNEHFRVSKKNGNALEALADDLERSSAGVSDYHDRAVTPAQTLAAVRPHLREFGITRVGLLTALDILNIPVAFATRPNSHTLSVFQGKGIDNDAAMTSAAMEAIETRIAEIAPADLTQASVAGMRAEHAAMIDLDNVARCAPDEIGGGPIPWCSGLDILSGSSVFVPWWLVGLDHRGERPPGFEQSSDGLASGNTPSEAVLHGLCELVERDAWALTQLKSPERLKESRIDPASFGDAVIDVMTDRIARAGMRLLLIDMTTDIGVPAFLAVIMPGNLSDRVDARWAHVCGGCGCHPDPVRAALRAITEAAQSRLTAIAGSRDDFSPRVYQRLDQSAAMQQVVELCEGGGRMRAFQPRHRRPATIQETIALIAGRLAATGIEQIVVVPFAHRALPVSVVRVIVPGLEVDISGQYIQLGMRAVNTMRGAQS</sequence>
<dbReference type="PANTHER" id="PTHR37809:SF1">
    <property type="entry name" value="RIBOSOMAL PROTEIN S12 METHYLTHIOTRANSFERASE ACCESSORY FACTOR YCAO"/>
    <property type="match status" value="1"/>
</dbReference>
<dbReference type="PANTHER" id="PTHR37809">
    <property type="entry name" value="RIBOSOMAL PROTEIN S12 METHYLTHIOTRANSFERASE ACCESSORY FACTOR YCAO"/>
    <property type="match status" value="1"/>
</dbReference>
<feature type="domain" description="YcaO" evidence="1">
    <location>
        <begin position="111"/>
        <end position="452"/>
    </location>
</feature>
<organism evidence="2 3">
    <name type="scientific">Rhizobium hidalgonense</name>
    <dbReference type="NCBI Taxonomy" id="1538159"/>
    <lineage>
        <taxon>Bacteria</taxon>
        <taxon>Pseudomonadati</taxon>
        <taxon>Pseudomonadota</taxon>
        <taxon>Alphaproteobacteria</taxon>
        <taxon>Hyphomicrobiales</taxon>
        <taxon>Rhizobiaceae</taxon>
        <taxon>Rhizobium/Agrobacterium group</taxon>
        <taxon>Rhizobium</taxon>
    </lineage>
</organism>
<name>A0AAJ2LLT0_9HYPH</name>
<dbReference type="Pfam" id="PF02624">
    <property type="entry name" value="YcaO"/>
    <property type="match status" value="1"/>
</dbReference>
<dbReference type="Proteomes" id="UP001268610">
    <property type="component" value="Unassembled WGS sequence"/>
</dbReference>
<dbReference type="PROSITE" id="PS51664">
    <property type="entry name" value="YCAO"/>
    <property type="match status" value="1"/>
</dbReference>
<protein>
    <submittedName>
        <fullName evidence="2">YcaO-like family protein</fullName>
    </submittedName>
</protein>
<evidence type="ECO:0000313" key="3">
    <source>
        <dbReference type="Proteomes" id="UP001268610"/>
    </source>
</evidence>
<dbReference type="NCBIfam" id="TIGR00702">
    <property type="entry name" value="YcaO-type kinase domain"/>
    <property type="match status" value="1"/>
</dbReference>
<dbReference type="AlphaFoldDB" id="A0AAJ2LLT0"/>
<dbReference type="EMBL" id="JAVLSF010000004">
    <property type="protein sequence ID" value="MDR9772904.1"/>
    <property type="molecule type" value="Genomic_DNA"/>
</dbReference>
<dbReference type="RefSeq" id="WP_244597502.1">
    <property type="nucleotide sequence ID" value="NZ_JAVLSD010000007.1"/>
</dbReference>
<dbReference type="InterPro" id="IPR003776">
    <property type="entry name" value="YcaO-like_dom"/>
</dbReference>
<comment type="caution">
    <text evidence="2">The sequence shown here is derived from an EMBL/GenBank/DDBJ whole genome shotgun (WGS) entry which is preliminary data.</text>
</comment>
<evidence type="ECO:0000313" key="2">
    <source>
        <dbReference type="EMBL" id="MDR9772904.1"/>
    </source>
</evidence>